<dbReference type="InterPro" id="IPR038013">
    <property type="entry name" value="ALG11"/>
</dbReference>
<reference evidence="15 16" key="1">
    <citation type="submission" date="2016-03" db="EMBL/GenBank/DDBJ databases">
        <title>How can Kluyveromyces marxianus grow so fast - potential evolutionary course in Saccharomyces Complex revealed by comparative genomics.</title>
        <authorList>
            <person name="Mo W."/>
            <person name="Lu W."/>
            <person name="Yang X."/>
            <person name="Qi J."/>
            <person name="Lv H."/>
        </authorList>
    </citation>
    <scope>NUCLEOTIDE SEQUENCE [LARGE SCALE GENOMIC DNA]</scope>
    <source>
        <strain evidence="15 16">FIM1</strain>
    </source>
</reference>
<evidence type="ECO:0000256" key="2">
    <source>
        <dbReference type="ARBA" id="ARBA00004922"/>
    </source>
</evidence>
<dbReference type="SUPFAM" id="SSF53756">
    <property type="entry name" value="UDP-Glycosyltransferase/glycogen phosphorylase"/>
    <property type="match status" value="1"/>
</dbReference>
<dbReference type="EC" id="2.4.1.131" evidence="3 12"/>
<sequence>MMSLAKFITFFLGLLLFLLVSLRVLSEFIPSLLVSLPPKLRLRVNNSLLRCSNNLNRIPVLNFGWKNASVRRAFVLAAIRPSDYTNKIYGDRVAISYYDRKDRESFVAKLGQETKRKIFGFFHPYCNAGGGGEKVLWKAVESTLNHDENNICVIYTGDNDVSGIDILKSVERRFEYRLDSNRIVFIFLTKRNLVEAKRWPKFTLLGQAIGSIILSIEALSILTPDYWVETMGYPFGYPFVSWFANIPIITYTHYPVISTDMLNKLKNMSGFRTNIKLNIKYLYWKMFMLIYRFAGSFVDIATTNSTWTYNHIKSIWPSTRNIQIIYPPCSTESLIEGSNKIDNKERKNQIVAIAQFRPEKRHDLILSSFSSFIKTNDNKLSVPKLILIGSTRNQSDRDFVESLKKFAFEELKILPEYLEFKTDCKYEDMKNILYSSWFGINAMWNEHFGIAVVEYMASGLIPLCHASAGPLYDIVVPWDDKKNEQTKDEAKYTGLFFKDKSDPDFSSQDASKYSTLSDLFAQAAKLGLSERIEVSKRGKQCALTKFSDAKFEKSWHAVLDEIKTIQSLNV</sequence>
<keyword evidence="10" id="KW-0472">Membrane</keyword>
<evidence type="ECO:0000259" key="13">
    <source>
        <dbReference type="Pfam" id="PF00534"/>
    </source>
</evidence>
<evidence type="ECO:0000313" key="15">
    <source>
        <dbReference type="EMBL" id="QGN17725.1"/>
    </source>
</evidence>
<comment type="pathway">
    <text evidence="2 12">Protein modification; protein glycosylation.</text>
</comment>
<keyword evidence="7" id="KW-0812">Transmembrane</keyword>
<feature type="domain" description="Glycosyl transferase family 1" evidence="13">
    <location>
        <begin position="339"/>
        <end position="479"/>
    </location>
</feature>
<evidence type="ECO:0000313" key="16">
    <source>
        <dbReference type="Proteomes" id="UP000422736"/>
    </source>
</evidence>
<evidence type="ECO:0000256" key="5">
    <source>
        <dbReference type="ARBA" id="ARBA00022676"/>
    </source>
</evidence>
<evidence type="ECO:0000256" key="3">
    <source>
        <dbReference type="ARBA" id="ARBA00012645"/>
    </source>
</evidence>
<dbReference type="PANTHER" id="PTHR45919">
    <property type="entry name" value="GDP-MAN:MAN(3)GLCNAC(2)-PP-DOL ALPHA-1,2-MANNOSYLTRANSFERASE"/>
    <property type="match status" value="1"/>
</dbReference>
<keyword evidence="6 12" id="KW-0808">Transferase</keyword>
<dbReference type="CDD" id="cd03806">
    <property type="entry name" value="GT4_ALG11-like"/>
    <property type="match status" value="1"/>
</dbReference>
<dbReference type="Pfam" id="PF00534">
    <property type="entry name" value="Glycos_transf_1"/>
    <property type="match status" value="1"/>
</dbReference>
<keyword evidence="9" id="KW-1133">Transmembrane helix</keyword>
<dbReference type="PANTHER" id="PTHR45919:SF1">
    <property type="entry name" value="GDP-MAN:MAN(3)GLCNAC(2)-PP-DOL ALPHA-1,2-MANNOSYLTRANSFERASE"/>
    <property type="match status" value="1"/>
</dbReference>
<dbReference type="InterPro" id="IPR031814">
    <property type="entry name" value="ALG11_N"/>
</dbReference>
<evidence type="ECO:0000256" key="6">
    <source>
        <dbReference type="ARBA" id="ARBA00022679"/>
    </source>
</evidence>
<evidence type="ECO:0000256" key="11">
    <source>
        <dbReference type="ARBA" id="ARBA00045065"/>
    </source>
</evidence>
<comment type="function">
    <text evidence="12">GDP-Man:Man(3)GlcNAc(2)-PP-Dol alpha-1,2-mannosyltransferase that operates in the biosynthetic pathway of dolichol-linked oligosaccharides, the glycan precursors employed in protein asparagine (N)-glycosylation. The assembly of dolichol-linked oligosaccharides begins on the cytosolic side of the endoplasmic reticulum membrane and finishes in its lumen. The sequential addition of sugars to dolichol pyrophosphate produces dolichol-linked oligosaccharides containing fourteen sugars, including two GlcNAcs, nine mannoses and three glucoses. Once assembled, the oligosaccharide is transferred from the lipid to nascent proteins by oligosaccharyltransferases. Catalyzes, on the cytoplasmic face of the endoplasmic reticulum, the addition of the fourth and fifth mannose residues to the dolichol-linked oligosaccharide chain, to produce Man(5)GlcNAc(2)-PP-dolichol core oligosaccharide.</text>
</comment>
<keyword evidence="8 12" id="KW-0256">Endoplasmic reticulum</keyword>
<evidence type="ECO:0000256" key="10">
    <source>
        <dbReference type="ARBA" id="ARBA00023136"/>
    </source>
</evidence>
<accession>A0ABX6F1L3</accession>
<protein>
    <recommendedName>
        <fullName evidence="4 12">GDP-Man:Man(3)GlcNAc(2)-PP-Dol alpha-1,2-mannosyltransferase</fullName>
        <ecNumber evidence="3 12">2.4.1.131</ecNumber>
    </recommendedName>
</protein>
<evidence type="ECO:0000256" key="7">
    <source>
        <dbReference type="ARBA" id="ARBA00022692"/>
    </source>
</evidence>
<proteinExistence type="inferred from homology"/>
<feature type="domain" description="ALG11 mannosyltransferase N-terminal" evidence="14">
    <location>
        <begin position="117"/>
        <end position="316"/>
    </location>
</feature>
<dbReference type="Gene3D" id="3.40.50.2000">
    <property type="entry name" value="Glycogen Phosphorylase B"/>
    <property type="match status" value="1"/>
</dbReference>
<dbReference type="Proteomes" id="UP000422736">
    <property type="component" value="Chromosome 8"/>
</dbReference>
<dbReference type="EMBL" id="CP015060">
    <property type="protein sequence ID" value="QGN17725.1"/>
    <property type="molecule type" value="Genomic_DNA"/>
</dbReference>
<dbReference type="Pfam" id="PF15924">
    <property type="entry name" value="ALG11_N"/>
    <property type="match status" value="1"/>
</dbReference>
<organism evidence="15 16">
    <name type="scientific">Kluyveromyces marxianus</name>
    <name type="common">Yeast</name>
    <name type="synonym">Candida kefyr</name>
    <dbReference type="NCBI Taxonomy" id="4911"/>
    <lineage>
        <taxon>Eukaryota</taxon>
        <taxon>Fungi</taxon>
        <taxon>Dikarya</taxon>
        <taxon>Ascomycota</taxon>
        <taxon>Saccharomycotina</taxon>
        <taxon>Saccharomycetes</taxon>
        <taxon>Saccharomycetales</taxon>
        <taxon>Saccharomycetaceae</taxon>
        <taxon>Kluyveromyces</taxon>
    </lineage>
</organism>
<evidence type="ECO:0000256" key="9">
    <source>
        <dbReference type="ARBA" id="ARBA00022989"/>
    </source>
</evidence>
<evidence type="ECO:0000256" key="1">
    <source>
        <dbReference type="ARBA" id="ARBA00004389"/>
    </source>
</evidence>
<evidence type="ECO:0000256" key="12">
    <source>
        <dbReference type="RuleBase" id="RU367051"/>
    </source>
</evidence>
<name>A0ABX6F1L3_KLUMA</name>
<evidence type="ECO:0000259" key="14">
    <source>
        <dbReference type="Pfam" id="PF15924"/>
    </source>
</evidence>
<comment type="similarity">
    <text evidence="12">Belongs to the glycosyltransferase group 1 family. Glycosyltransferase 4 subfamily.</text>
</comment>
<keyword evidence="5 12" id="KW-0328">Glycosyltransferase</keyword>
<evidence type="ECO:0000256" key="8">
    <source>
        <dbReference type="ARBA" id="ARBA00022824"/>
    </source>
</evidence>
<comment type="catalytic activity">
    <reaction evidence="11 12">
        <text>an alpha-D-Man-(1-&gt;3)-[alpha-D-Man-(1-&gt;6)]-beta-D-Man-(1-&gt;4)-beta-D-GlcNAc-(1-&gt;4)-alpha-D-GlcNAc-diphospho-di-trans,poly-cis-dolichol + 2 GDP-alpha-D-mannose = an alpha-D-Man-(1-&gt;2)-alpha-D-Man-(1-&gt;2)-alpha-D-Man-(1-&gt;3)-[alpha-D-Man-(1-&gt;6)]-beta-D-Man-(1-&gt;4)-beta-D-GlcNAc-(1-&gt;4)-alpha-D-GlcNAc-diphospho-di-trans,poly-cis-dolichol + 2 GDP + 2 H(+)</text>
        <dbReference type="Rhea" id="RHEA:29523"/>
        <dbReference type="Rhea" id="RHEA-COMP:19515"/>
        <dbReference type="Rhea" id="RHEA-COMP:19516"/>
        <dbReference type="ChEBI" id="CHEBI:15378"/>
        <dbReference type="ChEBI" id="CHEBI:57527"/>
        <dbReference type="ChEBI" id="CHEBI:58189"/>
        <dbReference type="ChEBI" id="CHEBI:132511"/>
        <dbReference type="ChEBI" id="CHEBI:132515"/>
        <dbReference type="EC" id="2.4.1.131"/>
    </reaction>
    <physiologicalReaction direction="left-to-right" evidence="11 12">
        <dbReference type="Rhea" id="RHEA:29524"/>
    </physiologicalReaction>
</comment>
<gene>
    <name evidence="15" type="primary">ALG11</name>
    <name evidence="15" type="ORF">FIM1_4933</name>
</gene>
<evidence type="ECO:0000256" key="4">
    <source>
        <dbReference type="ARBA" id="ARBA00022018"/>
    </source>
</evidence>
<dbReference type="InterPro" id="IPR001296">
    <property type="entry name" value="Glyco_trans_1"/>
</dbReference>
<keyword evidence="16" id="KW-1185">Reference proteome</keyword>
<comment type="subcellular location">
    <subcellularLocation>
        <location evidence="1">Endoplasmic reticulum membrane</location>
        <topology evidence="1">Single-pass membrane protein</topology>
    </subcellularLocation>
</comment>